<sequence>MFKLNPSRFRLILVTAAWDITNAGKATVSSGFAKPFPSQNYNTNH</sequence>
<reference evidence="1 3" key="1">
    <citation type="submission" date="2020-06" db="EMBL/GenBank/DDBJ databases">
        <title>Anoxygenic phototrophic Chloroflexota member uses a Type I reaction center.</title>
        <authorList>
            <person name="Tsuji J.M."/>
            <person name="Shaw N.A."/>
            <person name="Nagashima S."/>
            <person name="Venkiteswaran J."/>
            <person name="Schiff S.L."/>
            <person name="Hanada S."/>
            <person name="Tank M."/>
            <person name="Neufeld J.D."/>
        </authorList>
    </citation>
    <scope>NUCLEOTIDE SEQUENCE [LARGE SCALE GENOMIC DNA]</scope>
    <source>
        <strain evidence="1">L227-S17</strain>
    </source>
</reference>
<reference evidence="2" key="2">
    <citation type="journal article" date="2024" name="Nature">
        <title>Anoxygenic phototroph of the Chloroflexota uses a type I reaction centre.</title>
        <authorList>
            <person name="Tsuji J.M."/>
            <person name="Shaw N.A."/>
            <person name="Nagashima S."/>
            <person name="Venkiteswaran J.J."/>
            <person name="Schiff S.L."/>
            <person name="Watanabe T."/>
            <person name="Fukui M."/>
            <person name="Hanada S."/>
            <person name="Tank M."/>
            <person name="Neufeld J.D."/>
        </authorList>
    </citation>
    <scope>NUCLEOTIDE SEQUENCE</scope>
    <source>
        <strain evidence="2">L227-S17</strain>
        <plasmid evidence="2 4">unnamed1</plasmid>
    </source>
</reference>
<dbReference type="Proteomes" id="UP000521676">
    <property type="component" value="Unassembled WGS sequence"/>
</dbReference>
<evidence type="ECO:0000313" key="3">
    <source>
        <dbReference type="Proteomes" id="UP000521676"/>
    </source>
</evidence>
<evidence type="ECO:0000313" key="1">
    <source>
        <dbReference type="EMBL" id="NWJ46756.1"/>
    </source>
</evidence>
<evidence type="ECO:0000313" key="4">
    <source>
        <dbReference type="Proteomes" id="UP001431572"/>
    </source>
</evidence>
<dbReference type="Proteomes" id="UP001431572">
    <property type="component" value="Plasmid unnamed1"/>
</dbReference>
<geneLocation type="plasmid" evidence="2 4">
    <name>unnamed1</name>
</geneLocation>
<name>A0A8T7M3V8_9CHLR</name>
<dbReference type="EMBL" id="JACATZ010000001">
    <property type="protein sequence ID" value="NWJ46756.1"/>
    <property type="molecule type" value="Genomic_DNA"/>
</dbReference>
<dbReference type="RefSeq" id="WP_341471866.1">
    <property type="nucleotide sequence ID" value="NZ_CP128401.1"/>
</dbReference>
<gene>
    <name evidence="1" type="ORF">HXX08_12825</name>
    <name evidence="2" type="ORF">OZ401_004783</name>
</gene>
<keyword evidence="2" id="KW-0614">Plasmid</keyword>
<organism evidence="1 3">
    <name type="scientific">Candidatus Chlorohelix allophototropha</name>
    <dbReference type="NCBI Taxonomy" id="3003348"/>
    <lineage>
        <taxon>Bacteria</taxon>
        <taxon>Bacillati</taxon>
        <taxon>Chloroflexota</taxon>
        <taxon>Chloroflexia</taxon>
        <taxon>Candidatus Chloroheliales</taxon>
        <taxon>Candidatus Chloroheliaceae</taxon>
        <taxon>Candidatus Chlorohelix</taxon>
    </lineage>
</organism>
<proteinExistence type="predicted"/>
<evidence type="ECO:0000313" key="2">
    <source>
        <dbReference type="EMBL" id="WJW69982.1"/>
    </source>
</evidence>
<dbReference type="AlphaFoldDB" id="A0A8T7M3V8"/>
<accession>A0A8T7M3V8</accession>
<keyword evidence="4" id="KW-1185">Reference proteome</keyword>
<protein>
    <submittedName>
        <fullName evidence="1">Uncharacterized protein</fullName>
    </submittedName>
</protein>
<dbReference type="EMBL" id="CP128401">
    <property type="protein sequence ID" value="WJW69982.1"/>
    <property type="molecule type" value="Genomic_DNA"/>
</dbReference>